<dbReference type="EMBL" id="QEEZ01000007">
    <property type="protein sequence ID" value="PWC01952.1"/>
    <property type="molecule type" value="Genomic_DNA"/>
</dbReference>
<evidence type="ECO:0000313" key="3">
    <source>
        <dbReference type="EMBL" id="PWC01952.1"/>
    </source>
</evidence>
<proteinExistence type="predicted"/>
<dbReference type="InterPro" id="IPR003848">
    <property type="entry name" value="DUF218"/>
</dbReference>
<dbReference type="KEGG" id="cyz:C3B44_03165"/>
<protein>
    <submittedName>
        <fullName evidence="3">YdcF family protein</fullName>
    </submittedName>
</protein>
<accession>A0A2U1T7I2</accession>
<keyword evidence="4" id="KW-1185">Reference proteome</keyword>
<feature type="transmembrane region" description="Helical" evidence="1">
    <location>
        <begin position="20"/>
        <end position="39"/>
    </location>
</feature>
<dbReference type="Pfam" id="PF02698">
    <property type="entry name" value="DUF218"/>
    <property type="match status" value="1"/>
</dbReference>
<reference evidence="4" key="1">
    <citation type="submission" date="2018-04" db="EMBL/GenBank/DDBJ databases">
        <authorList>
            <person name="Liu S."/>
            <person name="Wang Z."/>
            <person name="Li J."/>
        </authorList>
    </citation>
    <scope>NUCLEOTIDE SEQUENCE [LARGE SCALE GENOMIC DNA]</scope>
    <source>
        <strain evidence="4">2189</strain>
    </source>
</reference>
<organism evidence="3 4">
    <name type="scientific">Corynebacterium yudongzhengii</name>
    <dbReference type="NCBI Taxonomy" id="2080740"/>
    <lineage>
        <taxon>Bacteria</taxon>
        <taxon>Bacillati</taxon>
        <taxon>Actinomycetota</taxon>
        <taxon>Actinomycetes</taxon>
        <taxon>Mycobacteriales</taxon>
        <taxon>Corynebacteriaceae</taxon>
        <taxon>Corynebacterium</taxon>
    </lineage>
</organism>
<sequence>MPTTLPPFWAYLRDVKAFRILALALPVVGALAAPVRIIAHQFLPRGLDNPDSIAVLGTAQYDGRPSRHLRARIDHARDLARKYPRTQVYTLGANLPGDRFTEAAVSARELRDDGIPDQRITEVPVGCCTRDSMEELLGYRPGSTLVVTDPNHALRAQIISRLAGIDAFSAPTPYCPSTFPAKTWWLTLAHEVGGLYVQDVRALAGPRAARRVEQALRYVEGWLRPSRRKRHRELRRKEGQ</sequence>
<comment type="caution">
    <text evidence="3">The sequence shown here is derived from an EMBL/GenBank/DDBJ whole genome shotgun (WGS) entry which is preliminary data.</text>
</comment>
<evidence type="ECO:0000256" key="1">
    <source>
        <dbReference type="SAM" id="Phobius"/>
    </source>
</evidence>
<feature type="domain" description="DUF218" evidence="2">
    <location>
        <begin position="51"/>
        <end position="192"/>
    </location>
</feature>
<dbReference type="CDD" id="cd06259">
    <property type="entry name" value="YdcF-like"/>
    <property type="match status" value="1"/>
</dbReference>
<keyword evidence="1" id="KW-1133">Transmembrane helix</keyword>
<dbReference type="AlphaFoldDB" id="A0A2U1T7I2"/>
<dbReference type="Proteomes" id="UP000244989">
    <property type="component" value="Unassembled WGS sequence"/>
</dbReference>
<name>A0A2U1T7I2_9CORY</name>
<keyword evidence="1" id="KW-0472">Membrane</keyword>
<evidence type="ECO:0000259" key="2">
    <source>
        <dbReference type="Pfam" id="PF02698"/>
    </source>
</evidence>
<dbReference type="OrthoDB" id="9782395at2"/>
<keyword evidence="1" id="KW-0812">Transmembrane</keyword>
<gene>
    <name evidence="3" type="ORF">DF222_05080</name>
</gene>
<evidence type="ECO:0000313" key="4">
    <source>
        <dbReference type="Proteomes" id="UP000244989"/>
    </source>
</evidence>